<comment type="similarity">
    <text evidence="1">Belongs to the eukaryotic ribosomal protein eL8 family.</text>
</comment>
<evidence type="ECO:0000313" key="6">
    <source>
        <dbReference type="EMBL" id="MBE5728399.1"/>
    </source>
</evidence>
<gene>
    <name evidence="5" type="ORF">IHE50_02120</name>
    <name evidence="6" type="ORF">IHE51_00895</name>
</gene>
<dbReference type="InterPro" id="IPR004038">
    <property type="entry name" value="Ribosomal_eL8/eL30/eS12/Gad45"/>
</dbReference>
<dbReference type="PRINTS" id="PR00884">
    <property type="entry name" value="RIBOSOMALHS6"/>
</dbReference>
<accession>A0A8T3UVL9</accession>
<dbReference type="GO" id="GO:1990904">
    <property type="term" value="C:ribonucleoprotein complex"/>
    <property type="evidence" value="ECO:0007669"/>
    <property type="project" value="UniProtKB-KW"/>
</dbReference>
<dbReference type="Proteomes" id="UP000718571">
    <property type="component" value="Unassembled WGS sequence"/>
</dbReference>
<dbReference type="GO" id="GO:0042254">
    <property type="term" value="P:ribosome biogenesis"/>
    <property type="evidence" value="ECO:0007669"/>
    <property type="project" value="InterPro"/>
</dbReference>
<dbReference type="InterPro" id="IPR018492">
    <property type="entry name" value="Ribosomal_eL8/Nhp2"/>
</dbReference>
<feature type="domain" description="Ribosomal protein eL8/eL30/eS12/Gadd45" evidence="4">
    <location>
        <begin position="13"/>
        <end position="101"/>
    </location>
</feature>
<evidence type="ECO:0000256" key="1">
    <source>
        <dbReference type="ARBA" id="ARBA00007337"/>
    </source>
</evidence>
<dbReference type="SUPFAM" id="SSF55315">
    <property type="entry name" value="L30e-like"/>
    <property type="match status" value="1"/>
</dbReference>
<evidence type="ECO:0000256" key="2">
    <source>
        <dbReference type="ARBA" id="ARBA00022980"/>
    </source>
</evidence>
<dbReference type="InterPro" id="IPR029064">
    <property type="entry name" value="Ribosomal_eL30-like_sf"/>
</dbReference>
<evidence type="ECO:0000313" key="7">
    <source>
        <dbReference type="Proteomes" id="UP000718571"/>
    </source>
</evidence>
<dbReference type="PANTHER" id="PTHR23105">
    <property type="entry name" value="RIBOSOMAL PROTEIN L7AE FAMILY MEMBER"/>
    <property type="match status" value="1"/>
</dbReference>
<name>A0A8T3UVL9_9ARCH</name>
<protein>
    <submittedName>
        <fullName evidence="6">50S ribosomal protein L7ae</fullName>
    </submittedName>
</protein>
<dbReference type="GO" id="GO:0003723">
    <property type="term" value="F:RNA binding"/>
    <property type="evidence" value="ECO:0007669"/>
    <property type="project" value="InterPro"/>
</dbReference>
<evidence type="ECO:0000256" key="3">
    <source>
        <dbReference type="ARBA" id="ARBA00023274"/>
    </source>
</evidence>
<dbReference type="GO" id="GO:0005840">
    <property type="term" value="C:ribosome"/>
    <property type="evidence" value="ECO:0007669"/>
    <property type="project" value="UniProtKB-KW"/>
</dbReference>
<dbReference type="PROSITE" id="PS01082">
    <property type="entry name" value="RIBOSOMAL_L7AE"/>
    <property type="match status" value="1"/>
</dbReference>
<dbReference type="InterPro" id="IPR050257">
    <property type="entry name" value="eL8/uL1-like"/>
</dbReference>
<dbReference type="EMBL" id="JADFAR010000010">
    <property type="protein sequence ID" value="MBE5728399.1"/>
    <property type="molecule type" value="Genomic_DNA"/>
</dbReference>
<dbReference type="Proteomes" id="UP000763484">
    <property type="component" value="Unassembled WGS sequence"/>
</dbReference>
<dbReference type="InterPro" id="IPR004037">
    <property type="entry name" value="Ribosomal_eL8-like_CS"/>
</dbReference>
<sequence>MDEAEKGLDNLVYSTLEKIRTKGGVIRKGVNEVTKSLERGQAKLVVSASDVSPKEIIMHLPLLSKDKNVPYISVGSKQQLGNVVGMTVGASAIAVTDAGEEEHSLQELIKKITK</sequence>
<evidence type="ECO:0000313" key="5">
    <source>
        <dbReference type="EMBL" id="MBE5728189.1"/>
    </source>
</evidence>
<reference evidence="7 8" key="1">
    <citation type="submission" date="2020-09" db="EMBL/GenBank/DDBJ databases">
        <title>Genomic characterization of a novel Parvarchaeota family in acid mine drainage sediments.</title>
        <authorList>
            <person name="Luo Z.-H."/>
        </authorList>
    </citation>
    <scope>NUCLEOTIDE SEQUENCE [LARGE SCALE GENOMIC DNA]</scope>
    <source>
        <strain evidence="6">MAS1_bins.189</strain>
        <strain evidence="5">TL1-5_bins.178</strain>
    </source>
</reference>
<organism evidence="6 7">
    <name type="scientific">Candidatus Acidifodinimicrobium mancum</name>
    <dbReference type="NCBI Taxonomy" id="2898728"/>
    <lineage>
        <taxon>Archaea</taxon>
        <taxon>Candidatus Parvarchaeota</taxon>
        <taxon>Candidatus Acidifodinimicrobiaceae</taxon>
        <taxon>Candidatus Acidifodinimicrobium</taxon>
    </lineage>
</organism>
<proteinExistence type="inferred from homology"/>
<dbReference type="Gene3D" id="3.30.1330.30">
    <property type="match status" value="1"/>
</dbReference>
<dbReference type="Pfam" id="PF01248">
    <property type="entry name" value="Ribosomal_L7Ae"/>
    <property type="match status" value="1"/>
</dbReference>
<evidence type="ECO:0000259" key="4">
    <source>
        <dbReference type="Pfam" id="PF01248"/>
    </source>
</evidence>
<dbReference type="PRINTS" id="PR00881">
    <property type="entry name" value="L7ARS6FAMILY"/>
</dbReference>
<dbReference type="AlphaFoldDB" id="A0A8T3UVL9"/>
<keyword evidence="3" id="KW-0687">Ribonucleoprotein</keyword>
<dbReference type="EMBL" id="JADFAQ010000028">
    <property type="protein sequence ID" value="MBE5728189.1"/>
    <property type="molecule type" value="Genomic_DNA"/>
</dbReference>
<comment type="caution">
    <text evidence="6">The sequence shown here is derived from an EMBL/GenBank/DDBJ whole genome shotgun (WGS) entry which is preliminary data.</text>
</comment>
<evidence type="ECO:0000313" key="8">
    <source>
        <dbReference type="Proteomes" id="UP000763484"/>
    </source>
</evidence>
<keyword evidence="2 6" id="KW-0689">Ribosomal protein</keyword>